<evidence type="ECO:0000313" key="7">
    <source>
        <dbReference type="Proteomes" id="UP000661894"/>
    </source>
</evidence>
<evidence type="ECO:0000256" key="4">
    <source>
        <dbReference type="SAM" id="SignalP"/>
    </source>
</evidence>
<name>A0ABR8Z319_9MICO</name>
<gene>
    <name evidence="6" type="ORF">H9624_08235</name>
</gene>
<sequence>MRAIIGRSLVVLGLLTATTAVGGPPVPADGAPAAPSISAGGLHTCAVTAAGAATCWGLNEDGQVGDGTTRDRHEPSDVVGRATGTAAVTAGDRHTCALADDGGVQCWGGNETGELGTGVTGYGTGSTVPVDVVGLGEGVAAVSSGHGFTCVVTVDGGAQCWGSNSRGQLGNGVDVEIPANPSSPVPGDVVGLDRGVAALSTGQAHACALTDGGAVLCWGGNADGQLGDGGTDGSSVPVHVVGLDRGVAAVSAGGQHTCALTEDGAVLCWGRNGEGQLGTGSRSSSNVPVPVTGLDGGITATSAGQHHTCALTDAGDVVCWGSNTFGELGNGYEDQDPSETPEDHVLTPVPVLGLDGDVAAVSAGGGHTVALTTSGEVWAWGDSYYGQLGDRTLQNRNVPSRVHALDLDGPLVATPGRGGQCVAAGATVALTVAGATGQDVVLSATSSDESVVPARSIRFGGEDANRTVSLSVSPGAGVREATVEVTAEAPSGTSTLTVSVRAGASGPDALRGTPGADLLLGGRGDDTLTGRDGADTLCGGLGDDRIVGGGGEDTLVGGDGRDDLRGGDDGDLVAGGDGDDVLRGQDGEDTLAAGNGDDDLRAGDGNDVLRGERGRDRLAGNDGDDHLDGGRHDDELRGGNGNDQLGGGPGEDGLDGGRGADVLYGDTGADHFRGGPGVDAAYDFGTEEGDTKDRTVENT</sequence>
<dbReference type="SUPFAM" id="SSF50985">
    <property type="entry name" value="RCC1/BLIP-II"/>
    <property type="match status" value="2"/>
</dbReference>
<feature type="signal peptide" evidence="4">
    <location>
        <begin position="1"/>
        <end position="22"/>
    </location>
</feature>
<dbReference type="Pfam" id="PF25390">
    <property type="entry name" value="WD40_RLD"/>
    <property type="match status" value="1"/>
</dbReference>
<dbReference type="SUPFAM" id="SSF51120">
    <property type="entry name" value="beta-Roll"/>
    <property type="match status" value="2"/>
</dbReference>
<feature type="compositionally biased region" description="Basic and acidic residues" evidence="3">
    <location>
        <begin position="598"/>
        <end position="637"/>
    </location>
</feature>
<feature type="compositionally biased region" description="Basic and acidic residues" evidence="3">
    <location>
        <begin position="689"/>
        <end position="699"/>
    </location>
</feature>
<dbReference type="PROSITE" id="PS00330">
    <property type="entry name" value="HEMOLYSIN_CALCIUM"/>
    <property type="match status" value="5"/>
</dbReference>
<feature type="chain" id="PRO_5046423044" description="RCC1-like domain-containing protein" evidence="4">
    <location>
        <begin position="23"/>
        <end position="699"/>
    </location>
</feature>
<dbReference type="PRINTS" id="PR00633">
    <property type="entry name" value="RCCNDNSATION"/>
</dbReference>
<organism evidence="6 7">
    <name type="scientific">Oceanitalea stevensii</name>
    <dbReference type="NCBI Taxonomy" id="2763072"/>
    <lineage>
        <taxon>Bacteria</taxon>
        <taxon>Bacillati</taxon>
        <taxon>Actinomycetota</taxon>
        <taxon>Actinomycetes</taxon>
        <taxon>Micrococcales</taxon>
        <taxon>Bogoriellaceae</taxon>
        <taxon>Georgenia</taxon>
    </lineage>
</organism>
<dbReference type="InterPro" id="IPR018511">
    <property type="entry name" value="Hemolysin-typ_Ca-bd_CS"/>
</dbReference>
<dbReference type="PROSITE" id="PS00626">
    <property type="entry name" value="RCC1_2"/>
    <property type="match status" value="1"/>
</dbReference>
<protein>
    <recommendedName>
        <fullName evidence="5">RCC1-like domain-containing protein</fullName>
    </recommendedName>
</protein>
<evidence type="ECO:0000256" key="1">
    <source>
        <dbReference type="ARBA" id="ARBA00022658"/>
    </source>
</evidence>
<dbReference type="InterPro" id="IPR009091">
    <property type="entry name" value="RCC1/BLIP-II"/>
</dbReference>
<dbReference type="Gene3D" id="2.150.10.10">
    <property type="entry name" value="Serralysin-like metalloprotease, C-terminal"/>
    <property type="match status" value="2"/>
</dbReference>
<comment type="caution">
    <text evidence="6">The sequence shown here is derived from an EMBL/GenBank/DDBJ whole genome shotgun (WGS) entry which is preliminary data.</text>
</comment>
<feature type="domain" description="RCC1-like" evidence="5">
    <location>
        <begin position="35"/>
        <end position="341"/>
    </location>
</feature>
<keyword evidence="4" id="KW-0732">Signal</keyword>
<evidence type="ECO:0000313" key="6">
    <source>
        <dbReference type="EMBL" id="MBD8062311.1"/>
    </source>
</evidence>
<dbReference type="EMBL" id="JACSPO010000003">
    <property type="protein sequence ID" value="MBD8062311.1"/>
    <property type="molecule type" value="Genomic_DNA"/>
</dbReference>
<dbReference type="InterPro" id="IPR011049">
    <property type="entry name" value="Serralysin-like_metalloprot_C"/>
</dbReference>
<dbReference type="Pfam" id="PF13540">
    <property type="entry name" value="RCC1_2"/>
    <property type="match status" value="1"/>
</dbReference>
<feature type="region of interest" description="Disordered" evidence="3">
    <location>
        <begin position="549"/>
        <end position="699"/>
    </location>
</feature>
<dbReference type="PANTHER" id="PTHR45982">
    <property type="entry name" value="REGULATOR OF CHROMOSOME CONDENSATION"/>
    <property type="match status" value="1"/>
</dbReference>
<reference evidence="6 7" key="1">
    <citation type="submission" date="2020-08" db="EMBL/GenBank/DDBJ databases">
        <title>A Genomic Blueprint of the Chicken Gut Microbiome.</title>
        <authorList>
            <person name="Gilroy R."/>
            <person name="Ravi A."/>
            <person name="Getino M."/>
            <person name="Pursley I."/>
            <person name="Horton D.L."/>
            <person name="Alikhan N.-F."/>
            <person name="Baker D."/>
            <person name="Gharbi K."/>
            <person name="Hall N."/>
            <person name="Watson M."/>
            <person name="Adriaenssens E.M."/>
            <person name="Foster-Nyarko E."/>
            <person name="Jarju S."/>
            <person name="Secka A."/>
            <person name="Antonio M."/>
            <person name="Oren A."/>
            <person name="Chaudhuri R."/>
            <person name="La Ragione R.M."/>
            <person name="Hildebrand F."/>
            <person name="Pallen M.J."/>
        </authorList>
    </citation>
    <scope>NUCLEOTIDE SEQUENCE [LARGE SCALE GENOMIC DNA]</scope>
    <source>
        <strain evidence="6 7">Sa1BUA1</strain>
    </source>
</reference>
<feature type="compositionally biased region" description="Basic and acidic residues" evidence="3">
    <location>
        <begin position="559"/>
        <end position="568"/>
    </location>
</feature>
<dbReference type="InterPro" id="IPR001343">
    <property type="entry name" value="Hemolysn_Ca-bd"/>
</dbReference>
<dbReference type="PROSITE" id="PS50012">
    <property type="entry name" value="RCC1_3"/>
    <property type="match status" value="7"/>
</dbReference>
<keyword evidence="1" id="KW-0344">Guanine-nucleotide releasing factor</keyword>
<dbReference type="InterPro" id="IPR000408">
    <property type="entry name" value="Reg_chr_condens"/>
</dbReference>
<keyword evidence="2" id="KW-0677">Repeat</keyword>
<keyword evidence="7" id="KW-1185">Reference proteome</keyword>
<feature type="compositionally biased region" description="Gly residues" evidence="3">
    <location>
        <begin position="638"/>
        <end position="659"/>
    </location>
</feature>
<dbReference type="PRINTS" id="PR00313">
    <property type="entry name" value="CABNDNGRPT"/>
</dbReference>
<accession>A0ABR8Z319</accession>
<evidence type="ECO:0000256" key="3">
    <source>
        <dbReference type="SAM" id="MobiDB-lite"/>
    </source>
</evidence>
<dbReference type="Pfam" id="PF00353">
    <property type="entry name" value="HemolysinCabind"/>
    <property type="match status" value="4"/>
</dbReference>
<evidence type="ECO:0000259" key="5">
    <source>
        <dbReference type="Pfam" id="PF25390"/>
    </source>
</evidence>
<dbReference type="InterPro" id="IPR058923">
    <property type="entry name" value="RCC1-like_dom"/>
</dbReference>
<dbReference type="InterPro" id="IPR051553">
    <property type="entry name" value="Ran_GTPase-activating"/>
</dbReference>
<dbReference type="RefSeq" id="WP_251839427.1">
    <property type="nucleotide sequence ID" value="NZ_JACSPO010000003.1"/>
</dbReference>
<dbReference type="PANTHER" id="PTHR45982:SF1">
    <property type="entry name" value="REGULATOR OF CHROMOSOME CONDENSATION"/>
    <property type="match status" value="1"/>
</dbReference>
<proteinExistence type="predicted"/>
<dbReference type="Proteomes" id="UP000661894">
    <property type="component" value="Unassembled WGS sequence"/>
</dbReference>
<evidence type="ECO:0000256" key="2">
    <source>
        <dbReference type="ARBA" id="ARBA00022737"/>
    </source>
</evidence>
<dbReference type="Gene3D" id="2.130.10.30">
    <property type="entry name" value="Regulator of chromosome condensation 1/beta-lactamase-inhibitor protein II"/>
    <property type="match status" value="2"/>
</dbReference>